<feature type="transmembrane region" description="Helical" evidence="12">
    <location>
        <begin position="231"/>
        <end position="256"/>
    </location>
</feature>
<comment type="subcellular location">
    <subcellularLocation>
        <location evidence="1">Cell inner membrane</location>
        <topology evidence="1">Multi-pass membrane protein</topology>
    </subcellularLocation>
</comment>
<dbReference type="PROSITE" id="PS50929">
    <property type="entry name" value="ABC_TM1F"/>
    <property type="match status" value="1"/>
</dbReference>
<sequence length="604" mass="63391">MNISAIVRRHRLLLAVGTLLGLAGTAATLLQPLLIGDLIEAVALDEPVTRPIVLIAALFAADALLAATHFYLIGRAGENIVLDMRTTLTGRLLHSRIRAFNRLEHGDVFTRTVADTAIARIALSSSVAQMITAGFTTVGCIAVMAWLDWRMLLVTVGCLGTASAVALALARAVRRAAVTNREDTSAYGSGLLRVLGALTTVKASRAEAREAERLRELADAARGSGVRVTRLSAMLMPAMNVGTQVSLAVVIAWGMARTATGSLSLEDLTAFIMYLFYLVSPLVMLFMALGEFQQGRAAIDRVRELAAVEQEDTGGSVPDRPAGSAAAVEFDDVTFGYPGTSAPAVAGVSFSLPATGVTAIVGPSGAGKTTLFQLIERFQDPDRGTVRVLGTDVAALPLDELRARVALVEQEAPLMRGTVRENLTYARPDATAGEIREAVEAAHFAEVVDALPGGLDTELGENGIGLSGGQRQRLAIARALLARPDVLLLDEATSNLDSDSETALRAAITTVGTRCQVLTIAHRISTVVDADRILVLEDGRLRAAGTHAGLMASDDTYRRLAGQQLAPTGAEPKAEPRPKAGTGATGTGAETDAGRRLTPAEAAR</sequence>
<keyword evidence="16" id="KW-1185">Reference proteome</keyword>
<dbReference type="SUPFAM" id="SSF90123">
    <property type="entry name" value="ABC transporter transmembrane region"/>
    <property type="match status" value="1"/>
</dbReference>
<name>A0A2M8M095_9ACTN</name>
<evidence type="ECO:0000256" key="5">
    <source>
        <dbReference type="ARBA" id="ARBA00022692"/>
    </source>
</evidence>
<comment type="similarity">
    <text evidence="10">Belongs to the ABC transporter superfamily. Siderophore-Fe(3+) uptake transporter (SIUT) (TC 3.A.1.21) family.</text>
</comment>
<dbReference type="InterPro" id="IPR003593">
    <property type="entry name" value="AAA+_ATPase"/>
</dbReference>
<evidence type="ECO:0000256" key="2">
    <source>
        <dbReference type="ARBA" id="ARBA00022448"/>
    </source>
</evidence>
<dbReference type="InterPro" id="IPR011527">
    <property type="entry name" value="ABC1_TM_dom"/>
</dbReference>
<evidence type="ECO:0000259" key="13">
    <source>
        <dbReference type="PROSITE" id="PS50893"/>
    </source>
</evidence>
<evidence type="ECO:0000313" key="16">
    <source>
        <dbReference type="Proteomes" id="UP000230407"/>
    </source>
</evidence>
<dbReference type="SMART" id="SM00382">
    <property type="entry name" value="AAA"/>
    <property type="match status" value="1"/>
</dbReference>
<keyword evidence="7 15" id="KW-0067">ATP-binding</keyword>
<dbReference type="Gene3D" id="1.20.1560.10">
    <property type="entry name" value="ABC transporter type 1, transmembrane domain"/>
    <property type="match status" value="1"/>
</dbReference>
<feature type="domain" description="ABC transporter" evidence="13">
    <location>
        <begin position="328"/>
        <end position="563"/>
    </location>
</feature>
<evidence type="ECO:0000256" key="8">
    <source>
        <dbReference type="ARBA" id="ARBA00022989"/>
    </source>
</evidence>
<dbReference type="GO" id="GO:0015421">
    <property type="term" value="F:ABC-type oligopeptide transporter activity"/>
    <property type="evidence" value="ECO:0007669"/>
    <property type="project" value="TreeGrafter"/>
</dbReference>
<dbReference type="AlphaFoldDB" id="A0A2M8M095"/>
<reference evidence="15 16" key="1">
    <citation type="submission" date="2017-11" db="EMBL/GenBank/DDBJ databases">
        <title>Streptomyces carmine sp. nov., a novel actinomycete isolated from Sophora alopecuroides in Xinjiang, China.</title>
        <authorList>
            <person name="Wang Y."/>
            <person name="Luo X."/>
            <person name="Wan C."/>
            <person name="Zhang L."/>
        </authorList>
    </citation>
    <scope>NUCLEOTIDE SEQUENCE [LARGE SCALE GENOMIC DNA]</scope>
    <source>
        <strain evidence="15 16">TRM SA0054</strain>
    </source>
</reference>
<dbReference type="CDD" id="cd18551">
    <property type="entry name" value="ABC_6TM_LmrA_like"/>
    <property type="match status" value="1"/>
</dbReference>
<dbReference type="Gene3D" id="3.40.50.300">
    <property type="entry name" value="P-loop containing nucleotide triphosphate hydrolases"/>
    <property type="match status" value="1"/>
</dbReference>
<dbReference type="GO" id="GO:0016887">
    <property type="term" value="F:ATP hydrolysis activity"/>
    <property type="evidence" value="ECO:0007669"/>
    <property type="project" value="InterPro"/>
</dbReference>
<keyword evidence="2" id="KW-0813">Transport</keyword>
<evidence type="ECO:0000256" key="12">
    <source>
        <dbReference type="SAM" id="Phobius"/>
    </source>
</evidence>
<evidence type="ECO:0000256" key="4">
    <source>
        <dbReference type="ARBA" id="ARBA00022519"/>
    </source>
</evidence>
<keyword evidence="6" id="KW-0547">Nucleotide-binding</keyword>
<evidence type="ECO:0000256" key="11">
    <source>
        <dbReference type="SAM" id="MobiDB-lite"/>
    </source>
</evidence>
<evidence type="ECO:0000256" key="3">
    <source>
        <dbReference type="ARBA" id="ARBA00022475"/>
    </source>
</evidence>
<dbReference type="InterPro" id="IPR039421">
    <property type="entry name" value="Type_1_exporter"/>
</dbReference>
<dbReference type="RefSeq" id="WP_100201715.1">
    <property type="nucleotide sequence ID" value="NZ_PGGW01000039.1"/>
</dbReference>
<gene>
    <name evidence="15" type="ORF">CUT44_10805</name>
</gene>
<organism evidence="15 16">
    <name type="scientific">Streptomyces carminius</name>
    <dbReference type="NCBI Taxonomy" id="2665496"/>
    <lineage>
        <taxon>Bacteria</taxon>
        <taxon>Bacillati</taxon>
        <taxon>Actinomycetota</taxon>
        <taxon>Actinomycetes</taxon>
        <taxon>Kitasatosporales</taxon>
        <taxon>Streptomycetaceae</taxon>
        <taxon>Streptomyces</taxon>
    </lineage>
</organism>
<dbReference type="EMBL" id="PGGW01000039">
    <property type="protein sequence ID" value="PJE97625.1"/>
    <property type="molecule type" value="Genomic_DNA"/>
</dbReference>
<dbReference type="PROSITE" id="PS00211">
    <property type="entry name" value="ABC_TRANSPORTER_1"/>
    <property type="match status" value="1"/>
</dbReference>
<feature type="transmembrane region" description="Helical" evidence="12">
    <location>
        <begin position="127"/>
        <end position="147"/>
    </location>
</feature>
<dbReference type="InterPro" id="IPR017871">
    <property type="entry name" value="ABC_transporter-like_CS"/>
</dbReference>
<evidence type="ECO:0000256" key="6">
    <source>
        <dbReference type="ARBA" id="ARBA00022741"/>
    </source>
</evidence>
<keyword evidence="3" id="KW-1003">Cell membrane</keyword>
<feature type="transmembrane region" description="Helical" evidence="12">
    <location>
        <begin position="52"/>
        <end position="74"/>
    </location>
</feature>
<accession>A0A2M8M095</accession>
<feature type="transmembrane region" description="Helical" evidence="12">
    <location>
        <begin position="268"/>
        <end position="289"/>
    </location>
</feature>
<dbReference type="GO" id="GO:0005886">
    <property type="term" value="C:plasma membrane"/>
    <property type="evidence" value="ECO:0007669"/>
    <property type="project" value="UniProtKB-SubCell"/>
</dbReference>
<dbReference type="PROSITE" id="PS50893">
    <property type="entry name" value="ABC_TRANSPORTER_2"/>
    <property type="match status" value="1"/>
</dbReference>
<evidence type="ECO:0000256" key="7">
    <source>
        <dbReference type="ARBA" id="ARBA00022840"/>
    </source>
</evidence>
<dbReference type="PANTHER" id="PTHR43394">
    <property type="entry name" value="ATP-DEPENDENT PERMEASE MDL1, MITOCHONDRIAL"/>
    <property type="match status" value="1"/>
</dbReference>
<feature type="region of interest" description="Disordered" evidence="11">
    <location>
        <begin position="564"/>
        <end position="604"/>
    </location>
</feature>
<evidence type="ECO:0000259" key="14">
    <source>
        <dbReference type="PROSITE" id="PS50929"/>
    </source>
</evidence>
<proteinExistence type="inferred from homology"/>
<keyword evidence="5 12" id="KW-0812">Transmembrane</keyword>
<evidence type="ECO:0000256" key="9">
    <source>
        <dbReference type="ARBA" id="ARBA00023136"/>
    </source>
</evidence>
<dbReference type="InterPro" id="IPR036640">
    <property type="entry name" value="ABC1_TM_sf"/>
</dbReference>
<dbReference type="InterPro" id="IPR003439">
    <property type="entry name" value="ABC_transporter-like_ATP-bd"/>
</dbReference>
<protein>
    <submittedName>
        <fullName evidence="15">ABC transporter ATP-binding protein</fullName>
    </submittedName>
</protein>
<keyword evidence="9 12" id="KW-0472">Membrane</keyword>
<dbReference type="SUPFAM" id="SSF52540">
    <property type="entry name" value="P-loop containing nucleoside triphosphate hydrolases"/>
    <property type="match status" value="1"/>
</dbReference>
<dbReference type="Pfam" id="PF00005">
    <property type="entry name" value="ABC_tran"/>
    <property type="match status" value="1"/>
</dbReference>
<comment type="caution">
    <text evidence="15">The sequence shown here is derived from an EMBL/GenBank/DDBJ whole genome shotgun (WGS) entry which is preliminary data.</text>
</comment>
<evidence type="ECO:0000256" key="10">
    <source>
        <dbReference type="ARBA" id="ARBA00023455"/>
    </source>
</evidence>
<feature type="domain" description="ABC transmembrane type-1" evidence="14">
    <location>
        <begin position="15"/>
        <end position="294"/>
    </location>
</feature>
<evidence type="ECO:0000256" key="1">
    <source>
        <dbReference type="ARBA" id="ARBA00004429"/>
    </source>
</evidence>
<evidence type="ECO:0000313" key="15">
    <source>
        <dbReference type="EMBL" id="PJE97625.1"/>
    </source>
</evidence>
<dbReference type="InterPro" id="IPR027417">
    <property type="entry name" value="P-loop_NTPase"/>
</dbReference>
<dbReference type="GO" id="GO:0005524">
    <property type="term" value="F:ATP binding"/>
    <property type="evidence" value="ECO:0007669"/>
    <property type="project" value="UniProtKB-KW"/>
</dbReference>
<dbReference type="FunFam" id="3.40.50.300:FF:000221">
    <property type="entry name" value="Multidrug ABC transporter ATP-binding protein"/>
    <property type="match status" value="1"/>
</dbReference>
<feature type="transmembrane region" description="Helical" evidence="12">
    <location>
        <begin position="153"/>
        <end position="173"/>
    </location>
</feature>
<dbReference type="Pfam" id="PF00664">
    <property type="entry name" value="ABC_membrane"/>
    <property type="match status" value="1"/>
</dbReference>
<dbReference type="PANTHER" id="PTHR43394:SF1">
    <property type="entry name" value="ATP-BINDING CASSETTE SUB-FAMILY B MEMBER 10, MITOCHONDRIAL"/>
    <property type="match status" value="1"/>
</dbReference>
<dbReference type="Proteomes" id="UP000230407">
    <property type="component" value="Unassembled WGS sequence"/>
</dbReference>
<keyword evidence="4" id="KW-0997">Cell inner membrane</keyword>
<keyword evidence="8 12" id="KW-1133">Transmembrane helix</keyword>